<dbReference type="AlphaFoldDB" id="A0A168P9U9"/>
<evidence type="ECO:0000313" key="1">
    <source>
        <dbReference type="EMBL" id="OAB46545.1"/>
    </source>
</evidence>
<gene>
    <name evidence="1" type="ORF">PBAT_11035</name>
</gene>
<proteinExistence type="predicted"/>
<accession>A0A168P9U9</accession>
<dbReference type="RefSeq" id="WP_068649446.1">
    <property type="nucleotide sequence ID" value="NZ_CP043611.1"/>
</dbReference>
<dbReference type="Proteomes" id="UP000077355">
    <property type="component" value="Unassembled WGS sequence"/>
</dbReference>
<dbReference type="EMBL" id="LVJI01000015">
    <property type="protein sequence ID" value="OAB46545.1"/>
    <property type="molecule type" value="Genomic_DNA"/>
</dbReference>
<sequence length="60" mass="6810">MAKAEDKQEVTQGYTKSQITESKKFAENQDVLNGLLEDGKTYTIEEVENIIKTFLGKEVK</sequence>
<evidence type="ECO:0000313" key="2">
    <source>
        <dbReference type="Proteomes" id="UP000077355"/>
    </source>
</evidence>
<keyword evidence="2" id="KW-1185">Reference proteome</keyword>
<comment type="caution">
    <text evidence="1">The sequence shown here is derived from an EMBL/GenBank/DDBJ whole genome shotgun (WGS) entry which is preliminary data.</text>
</comment>
<organism evidence="1 2">
    <name type="scientific">Paenibacillus antarcticus</name>
    <dbReference type="NCBI Taxonomy" id="253703"/>
    <lineage>
        <taxon>Bacteria</taxon>
        <taxon>Bacillati</taxon>
        <taxon>Bacillota</taxon>
        <taxon>Bacilli</taxon>
        <taxon>Bacillales</taxon>
        <taxon>Paenibacillaceae</taxon>
        <taxon>Paenibacillus</taxon>
    </lineage>
</organism>
<name>A0A168P9U9_9BACL</name>
<dbReference type="OrthoDB" id="2660673at2"/>
<protein>
    <submittedName>
        <fullName evidence="1">Uncharacterized protein</fullName>
    </submittedName>
</protein>
<reference evidence="1 2" key="1">
    <citation type="submission" date="2016-03" db="EMBL/GenBank/DDBJ databases">
        <title>Draft genome sequence of Paenibacillus antarcticus CECT 5836.</title>
        <authorList>
            <person name="Shin S.-K."/>
            <person name="Yi H."/>
        </authorList>
    </citation>
    <scope>NUCLEOTIDE SEQUENCE [LARGE SCALE GENOMIC DNA]</scope>
    <source>
        <strain evidence="1 2">CECT 5836</strain>
    </source>
</reference>